<comment type="cofactor">
    <cofactor evidence="6">
        <name>Mg(2+)</name>
        <dbReference type="ChEBI" id="CHEBI:18420"/>
    </cofactor>
    <cofactor evidence="6">
        <name>Mn(2+)</name>
        <dbReference type="ChEBI" id="CHEBI:29035"/>
    </cofactor>
    <text evidence="6">Probably binds two magnesium or manganese ions per subunit.</text>
</comment>
<feature type="binding site" evidence="6">
    <location>
        <position position="257"/>
    </location>
    <ligand>
        <name>Mg(2+)</name>
        <dbReference type="ChEBI" id="CHEBI:18420"/>
        <label>1</label>
    </ligand>
</feature>
<reference evidence="9 10" key="1">
    <citation type="journal article" date="2017" name="Int. J. Syst. Evol. Microbiol.">
        <title>Marinicauda algicola sp. nov., isolated from a marine red alga Rhodosorus marinus.</title>
        <authorList>
            <person name="Jeong S.E."/>
            <person name="Jeon S.H."/>
            <person name="Chun B.H."/>
            <person name="Kim D.W."/>
            <person name="Jeon C.O."/>
        </authorList>
    </citation>
    <scope>NUCLEOTIDE SEQUENCE [LARGE SCALE GENOMIC DNA]</scope>
    <source>
        <strain evidence="9 10">JCM 31718</strain>
    </source>
</reference>
<evidence type="ECO:0000256" key="7">
    <source>
        <dbReference type="PIRSR" id="PIRSR604808-3"/>
    </source>
</evidence>
<feature type="active site" evidence="5">
    <location>
        <position position="116"/>
    </location>
</feature>
<evidence type="ECO:0000256" key="6">
    <source>
        <dbReference type="PIRSR" id="PIRSR604808-2"/>
    </source>
</evidence>
<accession>A0A4S2GZH4</accession>
<sequence length="267" mass="29634">MSLTVTSWNVNSIKARLPNVLEWLKENKPDVACLQELKCQDENVPRMELEDLGYNVETVGQKSYNGVALLSRFAIEEVALRALPALDGLGEDDDQARYIEAVVAAGTGPVRVACLYAPNGNPAPGPKFDYKLAWLKRLNAHAAKLLKLEEPVILAGDYNVIPRDVDVHEPEKWKEDALFLPESRDALYAIRWLGYADAFEQADGRAHQYTFWDYQGGAWARGHGIRIDHLLLSPKAADALEGVEIDKAARGKEKASDHAPITATFEL</sequence>
<dbReference type="EC" id="3.1.11.2" evidence="9"/>
<dbReference type="GO" id="GO:0006281">
    <property type="term" value="P:DNA repair"/>
    <property type="evidence" value="ECO:0007669"/>
    <property type="project" value="InterPro"/>
</dbReference>
<dbReference type="AlphaFoldDB" id="A0A4S2GZH4"/>
<dbReference type="PROSITE" id="PS51435">
    <property type="entry name" value="AP_NUCLEASE_F1_4"/>
    <property type="match status" value="1"/>
</dbReference>
<evidence type="ECO:0000256" key="2">
    <source>
        <dbReference type="ARBA" id="ARBA00022723"/>
    </source>
</evidence>
<organism evidence="9 10">
    <name type="scientific">Marinicauda algicola</name>
    <dbReference type="NCBI Taxonomy" id="2029849"/>
    <lineage>
        <taxon>Bacteria</taxon>
        <taxon>Pseudomonadati</taxon>
        <taxon>Pseudomonadota</taxon>
        <taxon>Alphaproteobacteria</taxon>
        <taxon>Maricaulales</taxon>
        <taxon>Maricaulaceae</taxon>
        <taxon>Marinicauda</taxon>
    </lineage>
</organism>
<keyword evidence="2 6" id="KW-0479">Metal-binding</keyword>
<dbReference type="NCBIfam" id="TIGR00633">
    <property type="entry name" value="xth"/>
    <property type="match status" value="1"/>
</dbReference>
<evidence type="ECO:0000256" key="3">
    <source>
        <dbReference type="ARBA" id="ARBA00022801"/>
    </source>
</evidence>
<feature type="binding site" evidence="6">
    <location>
        <position position="159"/>
    </location>
    <ligand>
        <name>Mg(2+)</name>
        <dbReference type="ChEBI" id="CHEBI:18420"/>
        <label>1</label>
    </ligand>
</feature>
<dbReference type="EMBL" id="SRXW01000003">
    <property type="protein sequence ID" value="TGY88398.1"/>
    <property type="molecule type" value="Genomic_DNA"/>
</dbReference>
<dbReference type="PANTHER" id="PTHR43250:SF2">
    <property type="entry name" value="EXODEOXYRIBONUCLEASE III"/>
    <property type="match status" value="1"/>
</dbReference>
<evidence type="ECO:0000259" key="8">
    <source>
        <dbReference type="Pfam" id="PF03372"/>
    </source>
</evidence>
<keyword evidence="3 9" id="KW-0378">Hydrolase</keyword>
<feature type="site" description="Transition state stabilizer" evidence="7">
    <location>
        <position position="159"/>
    </location>
</feature>
<dbReference type="InterPro" id="IPR004808">
    <property type="entry name" value="AP_endonuc_1"/>
</dbReference>
<feature type="binding site" evidence="6">
    <location>
        <position position="157"/>
    </location>
    <ligand>
        <name>Mg(2+)</name>
        <dbReference type="ChEBI" id="CHEBI:18420"/>
        <label>1</label>
    </ligand>
</feature>
<dbReference type="Pfam" id="PF03372">
    <property type="entry name" value="Exo_endo_phos"/>
    <property type="match status" value="1"/>
</dbReference>
<feature type="binding site" evidence="6">
    <location>
        <position position="258"/>
    </location>
    <ligand>
        <name>Mg(2+)</name>
        <dbReference type="ChEBI" id="CHEBI:18420"/>
        <label>1</label>
    </ligand>
</feature>
<dbReference type="InterPro" id="IPR036691">
    <property type="entry name" value="Endo/exonu/phosph_ase_sf"/>
</dbReference>
<dbReference type="InterPro" id="IPR037493">
    <property type="entry name" value="ExoIII-like"/>
</dbReference>
<dbReference type="GO" id="GO:0008311">
    <property type="term" value="F:double-stranded DNA 3'-5' DNA exonuclease activity"/>
    <property type="evidence" value="ECO:0007669"/>
    <property type="project" value="UniProtKB-EC"/>
</dbReference>
<dbReference type="Gene3D" id="3.60.10.10">
    <property type="entry name" value="Endonuclease/exonuclease/phosphatase"/>
    <property type="match status" value="1"/>
</dbReference>
<dbReference type="Proteomes" id="UP000308054">
    <property type="component" value="Unassembled WGS sequence"/>
</dbReference>
<keyword evidence="4 6" id="KW-0460">Magnesium</keyword>
<keyword evidence="10" id="KW-1185">Reference proteome</keyword>
<feature type="binding site" evidence="6">
    <location>
        <position position="9"/>
    </location>
    <ligand>
        <name>Mg(2+)</name>
        <dbReference type="ChEBI" id="CHEBI:18420"/>
        <label>1</label>
    </ligand>
</feature>
<feature type="site" description="Interaction with DNA substrate" evidence="7">
    <location>
        <position position="258"/>
    </location>
</feature>
<dbReference type="RefSeq" id="WP_135996244.1">
    <property type="nucleotide sequence ID" value="NZ_CP071057.1"/>
</dbReference>
<feature type="active site" description="Proton donor/acceptor" evidence="5">
    <location>
        <position position="157"/>
    </location>
</feature>
<dbReference type="SUPFAM" id="SSF56219">
    <property type="entry name" value="DNase I-like"/>
    <property type="match status" value="1"/>
</dbReference>
<dbReference type="PANTHER" id="PTHR43250">
    <property type="entry name" value="EXODEOXYRIBONUCLEASE III"/>
    <property type="match status" value="1"/>
</dbReference>
<protein>
    <submittedName>
        <fullName evidence="9">Exodeoxyribonuclease III</fullName>
        <ecNumber evidence="9">3.1.11.2</ecNumber>
    </submittedName>
</protein>
<name>A0A4S2GZH4_9PROT</name>
<proteinExistence type="inferred from homology"/>
<evidence type="ECO:0000313" key="10">
    <source>
        <dbReference type="Proteomes" id="UP000308054"/>
    </source>
</evidence>
<dbReference type="OrthoDB" id="9803914at2"/>
<evidence type="ECO:0000313" key="9">
    <source>
        <dbReference type="EMBL" id="TGY88398.1"/>
    </source>
</evidence>
<feature type="domain" description="Endonuclease/exonuclease/phosphatase" evidence="8">
    <location>
        <begin position="7"/>
        <end position="258"/>
    </location>
</feature>
<evidence type="ECO:0000256" key="5">
    <source>
        <dbReference type="PIRSR" id="PIRSR604808-1"/>
    </source>
</evidence>
<dbReference type="InterPro" id="IPR005135">
    <property type="entry name" value="Endo/exonuclease/phosphatase"/>
</dbReference>
<dbReference type="CDD" id="cd09086">
    <property type="entry name" value="ExoIII-like_AP-endo"/>
    <property type="match status" value="1"/>
</dbReference>
<comment type="similarity">
    <text evidence="1">Belongs to the DNA repair enzymes AP/ExoA family.</text>
</comment>
<comment type="caution">
    <text evidence="9">The sequence shown here is derived from an EMBL/GenBank/DDBJ whole genome shotgun (WGS) entry which is preliminary data.</text>
</comment>
<evidence type="ECO:0000256" key="4">
    <source>
        <dbReference type="ARBA" id="ARBA00022842"/>
    </source>
</evidence>
<keyword evidence="6" id="KW-0464">Manganese</keyword>
<feature type="active site" description="Proton acceptor" evidence="5">
    <location>
        <position position="258"/>
    </location>
</feature>
<feature type="site" description="Important for catalytic activity" evidence="7">
    <location>
        <position position="228"/>
    </location>
</feature>
<dbReference type="GO" id="GO:0046872">
    <property type="term" value="F:metal ion binding"/>
    <property type="evidence" value="ECO:0007669"/>
    <property type="project" value="UniProtKB-KW"/>
</dbReference>
<dbReference type="NCBIfam" id="TIGR00195">
    <property type="entry name" value="exoDNase_III"/>
    <property type="match status" value="1"/>
</dbReference>
<gene>
    <name evidence="9" type="primary">xth</name>
    <name evidence="9" type="ORF">E5163_11310</name>
</gene>
<feature type="binding site" evidence="6">
    <location>
        <position position="36"/>
    </location>
    <ligand>
        <name>Mg(2+)</name>
        <dbReference type="ChEBI" id="CHEBI:18420"/>
        <label>1</label>
    </ligand>
</feature>
<evidence type="ECO:0000256" key="1">
    <source>
        <dbReference type="ARBA" id="ARBA00007092"/>
    </source>
</evidence>